<proteinExistence type="predicted"/>
<sequence length="121" mass="13630">MNQNKNDSNTNSFNIHICPYSIILLAVDLCTASPLVSNSAFSTSAELCAKLGISSFLMNSFYHCCGFEYPVEYYEHGKRLAELTDTSILFMRADLDIHCSDVRLRFHSKLAEMDEYLLSVG</sequence>
<evidence type="ECO:0000313" key="2">
    <source>
        <dbReference type="EMBL" id="KRY25962.1"/>
    </source>
</evidence>
<evidence type="ECO:0000313" key="1">
    <source>
        <dbReference type="EMBL" id="KRY25958.1"/>
    </source>
</evidence>
<reference evidence="1 3" key="1">
    <citation type="submission" date="2015-01" db="EMBL/GenBank/DDBJ databases">
        <title>Evolution of Trichinella species and genotypes.</title>
        <authorList>
            <person name="Korhonen P.K."/>
            <person name="Edoardo P."/>
            <person name="Giuseppe L.R."/>
            <person name="Gasser R.B."/>
        </authorList>
    </citation>
    <scope>NUCLEOTIDE SEQUENCE [LARGE SCALE GENOMIC DNA]</scope>
    <source>
        <strain evidence="1">ISS3</strain>
    </source>
</reference>
<dbReference type="EMBL" id="JYDH01000649">
    <property type="protein sequence ID" value="KRY25958.1"/>
    <property type="molecule type" value="Genomic_DNA"/>
</dbReference>
<keyword evidence="3" id="KW-1185">Reference proteome</keyword>
<name>A0A0V1AMC0_TRISP</name>
<accession>A0A0V1AMC0</accession>
<gene>
    <name evidence="2" type="ORF">T01_3184</name>
    <name evidence="1" type="ORF">T01_3855</name>
</gene>
<protein>
    <submittedName>
        <fullName evidence="1">Uncharacterized protein</fullName>
    </submittedName>
</protein>
<dbReference type="AlphaFoldDB" id="A0A0V1AMC0"/>
<dbReference type="InParanoid" id="A0A0V1AMC0"/>
<comment type="caution">
    <text evidence="1">The sequence shown here is derived from an EMBL/GenBank/DDBJ whole genome shotgun (WGS) entry which is preliminary data.</text>
</comment>
<dbReference type="Proteomes" id="UP000054776">
    <property type="component" value="Unassembled WGS sequence"/>
</dbReference>
<organism evidence="1 3">
    <name type="scientific">Trichinella spiralis</name>
    <name type="common">Trichina worm</name>
    <dbReference type="NCBI Taxonomy" id="6334"/>
    <lineage>
        <taxon>Eukaryota</taxon>
        <taxon>Metazoa</taxon>
        <taxon>Ecdysozoa</taxon>
        <taxon>Nematoda</taxon>
        <taxon>Enoplea</taxon>
        <taxon>Dorylaimia</taxon>
        <taxon>Trichinellida</taxon>
        <taxon>Trichinellidae</taxon>
        <taxon>Trichinella</taxon>
    </lineage>
</organism>
<dbReference type="EMBL" id="JYDH01000648">
    <property type="protein sequence ID" value="KRY25962.1"/>
    <property type="molecule type" value="Genomic_DNA"/>
</dbReference>
<evidence type="ECO:0000313" key="3">
    <source>
        <dbReference type="Proteomes" id="UP000054776"/>
    </source>
</evidence>